<dbReference type="Proteomes" id="UP000255082">
    <property type="component" value="Unassembled WGS sequence"/>
</dbReference>
<protein>
    <recommendedName>
        <fullName evidence="3">Lipoprotein LpqN</fullName>
    </recommendedName>
</protein>
<dbReference type="PROSITE" id="PS51257">
    <property type="entry name" value="PROKAR_LIPOPROTEIN"/>
    <property type="match status" value="1"/>
</dbReference>
<reference evidence="1 2" key="1">
    <citation type="submission" date="2018-06" db="EMBL/GenBank/DDBJ databases">
        <authorList>
            <consortium name="Pathogen Informatics"/>
            <person name="Doyle S."/>
        </authorList>
    </citation>
    <scope>NUCLEOTIDE SEQUENCE [LARGE SCALE GENOMIC DNA]</scope>
    <source>
        <strain evidence="1 2">NCTC13184</strain>
    </source>
</reference>
<evidence type="ECO:0008006" key="3">
    <source>
        <dbReference type="Google" id="ProtNLM"/>
    </source>
</evidence>
<proteinExistence type="predicted"/>
<evidence type="ECO:0000313" key="2">
    <source>
        <dbReference type="Proteomes" id="UP000255082"/>
    </source>
</evidence>
<accession>A0A378WXM5</accession>
<dbReference type="AlphaFoldDB" id="A0A378WXM5"/>
<evidence type="ECO:0000313" key="1">
    <source>
        <dbReference type="EMBL" id="SUA45507.1"/>
    </source>
</evidence>
<sequence>MCRVMVGLDRLATVVRIRHLVLAGVVAASMTACGESAPDSSTTSSAPTIRTACDASAANGSVFTTTVRPDIPFALQLPQLRAWQVTPTEGKDVILRRSDRHPGRMSSATVTLGVSPPRKASGHTAVISAMEGTWRQWRSETVQVCGWGGTRSTGVLSASRAEEVDEYHEFLGFDYLAGDMLYPIRMSVEATAADRDMYRPDIDTFVDGLQIVPIPPAG</sequence>
<dbReference type="EMBL" id="UGRU01000001">
    <property type="protein sequence ID" value="SUA45507.1"/>
    <property type="molecule type" value="Genomic_DNA"/>
</dbReference>
<organism evidence="1 2">
    <name type="scientific">Nocardia africana</name>
    <dbReference type="NCBI Taxonomy" id="134964"/>
    <lineage>
        <taxon>Bacteria</taxon>
        <taxon>Bacillati</taxon>
        <taxon>Actinomycetota</taxon>
        <taxon>Actinomycetes</taxon>
        <taxon>Mycobacteriales</taxon>
        <taxon>Nocardiaceae</taxon>
        <taxon>Nocardia</taxon>
    </lineage>
</organism>
<gene>
    <name evidence="1" type="ORF">NCTC13184_04031</name>
</gene>
<name>A0A378WXM5_9NOCA</name>